<feature type="compositionally biased region" description="Basic and acidic residues" evidence="1">
    <location>
        <begin position="50"/>
        <end position="62"/>
    </location>
</feature>
<dbReference type="EMBL" id="BTGU01000594">
    <property type="protein sequence ID" value="GMN68326.1"/>
    <property type="molecule type" value="Genomic_DNA"/>
</dbReference>
<evidence type="ECO:0000313" key="3">
    <source>
        <dbReference type="Proteomes" id="UP001187192"/>
    </source>
</evidence>
<protein>
    <submittedName>
        <fullName evidence="2">Uncharacterized protein</fullName>
    </submittedName>
</protein>
<feature type="region of interest" description="Disordered" evidence="1">
    <location>
        <begin position="40"/>
        <end position="80"/>
    </location>
</feature>
<name>A0AA88E9P0_FICCA</name>
<keyword evidence="3" id="KW-1185">Reference proteome</keyword>
<reference evidence="2" key="1">
    <citation type="submission" date="2023-07" db="EMBL/GenBank/DDBJ databases">
        <title>draft genome sequence of fig (Ficus carica).</title>
        <authorList>
            <person name="Takahashi T."/>
            <person name="Nishimura K."/>
        </authorList>
    </citation>
    <scope>NUCLEOTIDE SEQUENCE</scope>
</reference>
<proteinExistence type="predicted"/>
<dbReference type="Proteomes" id="UP001187192">
    <property type="component" value="Unassembled WGS sequence"/>
</dbReference>
<comment type="caution">
    <text evidence="2">The sequence shown here is derived from an EMBL/GenBank/DDBJ whole genome shotgun (WGS) entry which is preliminary data.</text>
</comment>
<organism evidence="2 3">
    <name type="scientific">Ficus carica</name>
    <name type="common">Common fig</name>
    <dbReference type="NCBI Taxonomy" id="3494"/>
    <lineage>
        <taxon>Eukaryota</taxon>
        <taxon>Viridiplantae</taxon>
        <taxon>Streptophyta</taxon>
        <taxon>Embryophyta</taxon>
        <taxon>Tracheophyta</taxon>
        <taxon>Spermatophyta</taxon>
        <taxon>Magnoliopsida</taxon>
        <taxon>eudicotyledons</taxon>
        <taxon>Gunneridae</taxon>
        <taxon>Pentapetalae</taxon>
        <taxon>rosids</taxon>
        <taxon>fabids</taxon>
        <taxon>Rosales</taxon>
        <taxon>Moraceae</taxon>
        <taxon>Ficeae</taxon>
        <taxon>Ficus</taxon>
    </lineage>
</organism>
<evidence type="ECO:0000313" key="2">
    <source>
        <dbReference type="EMBL" id="GMN68326.1"/>
    </source>
</evidence>
<evidence type="ECO:0000256" key="1">
    <source>
        <dbReference type="SAM" id="MobiDB-lite"/>
    </source>
</evidence>
<dbReference type="AlphaFoldDB" id="A0AA88E9P0"/>
<gene>
    <name evidence="2" type="ORF">TIFTF001_037383</name>
</gene>
<accession>A0AA88E9P0</accession>
<sequence length="80" mass="9143">MGTQEIATAFEVFNIRCARSPSSPSNAEEIFLSPIHHRCRKDDDDEEWGDTDRPRLGEKNGDNRNPNFMGDITPPHRMSQ</sequence>